<dbReference type="InterPro" id="IPR011050">
    <property type="entry name" value="Pectin_lyase_fold/virulence"/>
</dbReference>
<evidence type="ECO:0000313" key="5">
    <source>
        <dbReference type="Proteomes" id="UP000641588"/>
    </source>
</evidence>
<keyword evidence="1" id="KW-0472">Membrane</keyword>
<keyword evidence="1" id="KW-0812">Transmembrane</keyword>
<sequence>MIKPLNKRVAIHLCLLMSLWGWGVALNSAFAAEPPSPVSLQQLIDATPAGGILKLPTVTYQEAVIVKKPISIISESNATIVNKIEDRPAIRIEADNVLLKGISVVQEGRGETSAVLLKSSHNIIDSLDIRTQSFGIQIQDGSYNEIKNTSIRRNAQESGSYKLTQKRNGIDLFNAHDNVIIGNTISSMFDGIYLESSHRNRLENNRIDHSRYGVHCMYTEGTLVKGNTGMFNITGAMVMGVKGAEVSGNTFIKQYESVNSQGLLFFDVQGSRIRNNKVEGNRVGLYIEQSHDNEFENNEVSYNFVGVQFIESESNRFTLNDFIGNVIEAQATDSQNNSFSGNFWDAFRGIDTNGDKISELPYRINPFFQRLTSKNVAYQLFFQSPGMQFLESMSVVKQSDWSIDRAPLMKPVQLIRTNTDAHSSSTQLLVSTLLLLLSVITIYFLGVKRR</sequence>
<reference evidence="4" key="1">
    <citation type="submission" date="2019-10" db="EMBL/GenBank/DDBJ databases">
        <title>Description of Paenibacillus glebae sp. nov.</title>
        <authorList>
            <person name="Carlier A."/>
            <person name="Qi S."/>
        </authorList>
    </citation>
    <scope>NUCLEOTIDE SEQUENCE</scope>
    <source>
        <strain evidence="4">LMG 31456</strain>
    </source>
</reference>
<keyword evidence="2" id="KW-0732">Signal</keyword>
<feature type="chain" id="PRO_5038135300" description="Carbohydrate-binding/sugar hydrolysis domain-containing protein" evidence="2">
    <location>
        <begin position="32"/>
        <end position="450"/>
    </location>
</feature>
<dbReference type="InterPro" id="IPR007742">
    <property type="entry name" value="NosD_dom"/>
</dbReference>
<evidence type="ECO:0000256" key="1">
    <source>
        <dbReference type="SAM" id="Phobius"/>
    </source>
</evidence>
<comment type="caution">
    <text evidence="4">The sequence shown here is derived from an EMBL/GenBank/DDBJ whole genome shotgun (WGS) entry which is preliminary data.</text>
</comment>
<evidence type="ECO:0000256" key="2">
    <source>
        <dbReference type="SAM" id="SignalP"/>
    </source>
</evidence>
<dbReference type="InterPro" id="IPR022441">
    <property type="entry name" value="Para_beta_helix_rpt-2"/>
</dbReference>
<dbReference type="NCBIfam" id="TIGR03804">
    <property type="entry name" value="para_beta_helix"/>
    <property type="match status" value="3"/>
</dbReference>
<protein>
    <recommendedName>
        <fullName evidence="3">Carbohydrate-binding/sugar hydrolysis domain-containing protein</fullName>
    </recommendedName>
</protein>
<dbReference type="SUPFAM" id="SSF51126">
    <property type="entry name" value="Pectin lyase-like"/>
    <property type="match status" value="1"/>
</dbReference>
<feature type="domain" description="Carbohydrate-binding/sugar hydrolysis" evidence="3">
    <location>
        <begin position="218"/>
        <end position="372"/>
    </location>
</feature>
<keyword evidence="1" id="KW-1133">Transmembrane helix</keyword>
<evidence type="ECO:0000313" key="4">
    <source>
        <dbReference type="EMBL" id="NOU94440.1"/>
    </source>
</evidence>
<proteinExistence type="predicted"/>
<dbReference type="RefSeq" id="WP_216624635.1">
    <property type="nucleotide sequence ID" value="NZ_WHOD01000055.1"/>
</dbReference>
<feature type="transmembrane region" description="Helical" evidence="1">
    <location>
        <begin position="428"/>
        <end position="447"/>
    </location>
</feature>
<name>A0A972GX26_9BACL</name>
<dbReference type="InterPro" id="IPR006633">
    <property type="entry name" value="Carb-bd_sugar_hydrolysis-dom"/>
</dbReference>
<dbReference type="InterPro" id="IPR006626">
    <property type="entry name" value="PbH1"/>
</dbReference>
<accession>A0A972GX26</accession>
<gene>
    <name evidence="4" type="ORF">GC093_14615</name>
</gene>
<evidence type="ECO:0000259" key="3">
    <source>
        <dbReference type="SMART" id="SM00722"/>
    </source>
</evidence>
<dbReference type="SMART" id="SM00722">
    <property type="entry name" value="CASH"/>
    <property type="match status" value="2"/>
</dbReference>
<dbReference type="Proteomes" id="UP000641588">
    <property type="component" value="Unassembled WGS sequence"/>
</dbReference>
<dbReference type="Gene3D" id="2.160.20.10">
    <property type="entry name" value="Single-stranded right-handed beta-helix, Pectin lyase-like"/>
    <property type="match status" value="1"/>
</dbReference>
<feature type="domain" description="Carbohydrate-binding/sugar hydrolysis" evidence="3">
    <location>
        <begin position="98"/>
        <end position="217"/>
    </location>
</feature>
<dbReference type="SMART" id="SM00710">
    <property type="entry name" value="PbH1"/>
    <property type="match status" value="7"/>
</dbReference>
<dbReference type="Pfam" id="PF05048">
    <property type="entry name" value="NosD"/>
    <property type="match status" value="1"/>
</dbReference>
<dbReference type="EMBL" id="WHOD01000055">
    <property type="protein sequence ID" value="NOU94440.1"/>
    <property type="molecule type" value="Genomic_DNA"/>
</dbReference>
<organism evidence="4 5">
    <name type="scientific">Paenibacillus foliorum</name>
    <dbReference type="NCBI Taxonomy" id="2654974"/>
    <lineage>
        <taxon>Bacteria</taxon>
        <taxon>Bacillati</taxon>
        <taxon>Bacillota</taxon>
        <taxon>Bacilli</taxon>
        <taxon>Bacillales</taxon>
        <taxon>Paenibacillaceae</taxon>
        <taxon>Paenibacillus</taxon>
    </lineage>
</organism>
<dbReference type="AlphaFoldDB" id="A0A972GX26"/>
<feature type="signal peptide" evidence="2">
    <location>
        <begin position="1"/>
        <end position="31"/>
    </location>
</feature>
<dbReference type="InterPro" id="IPR012334">
    <property type="entry name" value="Pectin_lyas_fold"/>
</dbReference>
<keyword evidence="5" id="KW-1185">Reference proteome</keyword>